<evidence type="ECO:0000256" key="3">
    <source>
        <dbReference type="ARBA" id="ARBA00022692"/>
    </source>
</evidence>
<dbReference type="NCBIfam" id="NF011429">
    <property type="entry name" value="PRK14857.1"/>
    <property type="match status" value="2"/>
</dbReference>
<evidence type="ECO:0000256" key="6">
    <source>
        <dbReference type="ARBA" id="ARBA00023010"/>
    </source>
</evidence>
<dbReference type="GO" id="GO:0006886">
    <property type="term" value="P:intracellular protein transport"/>
    <property type="evidence" value="ECO:0007669"/>
    <property type="project" value="UniProtKB-ARBA"/>
</dbReference>
<evidence type="ECO:0000256" key="2">
    <source>
        <dbReference type="ARBA" id="ARBA00022448"/>
    </source>
</evidence>
<keyword evidence="5 10" id="KW-1133">Transmembrane helix</keyword>
<dbReference type="OMA" id="QDTKMSI"/>
<proteinExistence type="inferred from homology"/>
<gene>
    <name evidence="11" type="ORF">TanjilG_10123</name>
</gene>
<dbReference type="Proteomes" id="UP000188354">
    <property type="component" value="Chromosome LG08"/>
</dbReference>
<feature type="compositionally biased region" description="Acidic residues" evidence="9">
    <location>
        <begin position="82"/>
        <end position="95"/>
    </location>
</feature>
<evidence type="ECO:0000313" key="12">
    <source>
        <dbReference type="Proteomes" id="UP000188354"/>
    </source>
</evidence>
<organism evidence="11 12">
    <name type="scientific">Lupinus angustifolius</name>
    <name type="common">Narrow-leaved blue lupine</name>
    <dbReference type="NCBI Taxonomy" id="3871"/>
    <lineage>
        <taxon>Eukaryota</taxon>
        <taxon>Viridiplantae</taxon>
        <taxon>Streptophyta</taxon>
        <taxon>Embryophyta</taxon>
        <taxon>Tracheophyta</taxon>
        <taxon>Spermatophyta</taxon>
        <taxon>Magnoliopsida</taxon>
        <taxon>eudicotyledons</taxon>
        <taxon>Gunneridae</taxon>
        <taxon>Pentapetalae</taxon>
        <taxon>rosids</taxon>
        <taxon>fabids</taxon>
        <taxon>Fabales</taxon>
        <taxon>Fabaceae</taxon>
        <taxon>Papilionoideae</taxon>
        <taxon>50 kb inversion clade</taxon>
        <taxon>genistoids sensu lato</taxon>
        <taxon>core genistoids</taxon>
        <taxon>Genisteae</taxon>
        <taxon>Lupinus</taxon>
    </lineage>
</organism>
<dbReference type="STRING" id="3871.A0A1J7H329"/>
<feature type="compositionally biased region" description="Acidic residues" evidence="9">
    <location>
        <begin position="181"/>
        <end position="194"/>
    </location>
</feature>
<evidence type="ECO:0000313" key="11">
    <source>
        <dbReference type="EMBL" id="OIW07150.1"/>
    </source>
</evidence>
<dbReference type="InterPro" id="IPR003369">
    <property type="entry name" value="TatA/B/E"/>
</dbReference>
<feature type="region of interest" description="Disordered" evidence="9">
    <location>
        <begin position="166"/>
        <end position="207"/>
    </location>
</feature>
<sequence length="207" mass="22637">MSITSRRSRIQIRITKPLTCNALFGLGVPELAVIAGVAALLFGPKNLPQVGRSFGKTIKGFQQAAKEFESELKKEPNSTDETPSEELTDVSEQQEQDTKMSITSRRSRIQIRITKPLTCNALFGLGVPELAVIAGVAALLFGPKNLPQVGRSFGKTIKGFQQAAKEFESELKKEPNSTDETPSEELTDVSEQQEQDTKVSSNNKDNV</sequence>
<keyword evidence="7 10" id="KW-0472">Membrane</keyword>
<keyword evidence="12" id="KW-1185">Reference proteome</keyword>
<comment type="subcellular location">
    <subcellularLocation>
        <location evidence="1">Plastid</location>
        <location evidence="1">Chloroplast thylakoid membrane</location>
        <topology evidence="1">Single-pass membrane protein</topology>
    </subcellularLocation>
</comment>
<comment type="function">
    <text evidence="8">Part of the twin-arginine translocation (Tat) system that transports large folded proteins containing a characteristic twin-arginine motif in their signal peptide across the thylakoid membrane. Involved in delta pH-dependent protein transport required for chloroplast development, especially thylakoid membrane formation. TATC and TATB mediate precursor recognition, whereas TATA facilitates translocation.</text>
</comment>
<dbReference type="HAMAP" id="MF_00236">
    <property type="entry name" value="TatA_E"/>
    <property type="match status" value="2"/>
</dbReference>
<dbReference type="NCBIfam" id="TIGR01411">
    <property type="entry name" value="tatAE"/>
    <property type="match status" value="2"/>
</dbReference>
<feature type="compositionally biased region" description="Basic and acidic residues" evidence="9">
    <location>
        <begin position="166"/>
        <end position="176"/>
    </location>
</feature>
<dbReference type="AlphaFoldDB" id="A0A1J7H329"/>
<feature type="transmembrane region" description="Helical" evidence="10">
    <location>
        <begin position="121"/>
        <end position="141"/>
    </location>
</feature>
<evidence type="ECO:0000256" key="8">
    <source>
        <dbReference type="ARBA" id="ARBA00025340"/>
    </source>
</evidence>
<evidence type="ECO:0000256" key="7">
    <source>
        <dbReference type="ARBA" id="ARBA00023136"/>
    </source>
</evidence>
<dbReference type="InterPro" id="IPR006312">
    <property type="entry name" value="TatA/E"/>
</dbReference>
<dbReference type="Pfam" id="PF02416">
    <property type="entry name" value="TatA_B_E"/>
    <property type="match status" value="2"/>
</dbReference>
<name>A0A1J7H329_LUPAN</name>
<keyword evidence="3 10" id="KW-0812">Transmembrane</keyword>
<dbReference type="PANTHER" id="PTHR33162">
    <property type="entry name" value="SEC-INDEPENDENT PROTEIN TRANSLOCASE PROTEIN TATA, CHLOROPLASTIC"/>
    <property type="match status" value="1"/>
</dbReference>
<evidence type="ECO:0000256" key="9">
    <source>
        <dbReference type="SAM" id="MobiDB-lite"/>
    </source>
</evidence>
<keyword evidence="6" id="KW-0811">Translocation</keyword>
<feature type="region of interest" description="Disordered" evidence="9">
    <location>
        <begin position="69"/>
        <end position="104"/>
    </location>
</feature>
<evidence type="ECO:0000256" key="10">
    <source>
        <dbReference type="SAM" id="Phobius"/>
    </source>
</evidence>
<protein>
    <recommendedName>
        <fullName evidence="13">Sec-independent protein translocase protein TatA</fullName>
    </recommendedName>
</protein>
<dbReference type="GO" id="GO:0009535">
    <property type="term" value="C:chloroplast thylakoid membrane"/>
    <property type="evidence" value="ECO:0007669"/>
    <property type="project" value="UniProtKB-SubCell"/>
</dbReference>
<dbReference type="EMBL" id="CM007368">
    <property type="protein sequence ID" value="OIW07150.1"/>
    <property type="molecule type" value="Genomic_DNA"/>
</dbReference>
<evidence type="ECO:0000256" key="5">
    <source>
        <dbReference type="ARBA" id="ARBA00022989"/>
    </source>
</evidence>
<feature type="transmembrane region" description="Helical" evidence="10">
    <location>
        <begin position="21"/>
        <end position="42"/>
    </location>
</feature>
<dbReference type="Gramene" id="OIW07150">
    <property type="protein sequence ID" value="OIW07150"/>
    <property type="gene ID" value="TanjilG_10123"/>
</dbReference>
<evidence type="ECO:0000256" key="4">
    <source>
        <dbReference type="ARBA" id="ARBA00022927"/>
    </source>
</evidence>
<accession>A0A1J7H329</accession>
<reference evidence="11 12" key="1">
    <citation type="journal article" date="2017" name="Plant Biotechnol. J.">
        <title>A comprehensive draft genome sequence for lupin (Lupinus angustifolius), an emerging health food: insights into plant-microbe interactions and legume evolution.</title>
        <authorList>
            <person name="Hane J.K."/>
            <person name="Ming Y."/>
            <person name="Kamphuis L.G."/>
            <person name="Nelson M.N."/>
            <person name="Garg G."/>
            <person name="Atkins C.A."/>
            <person name="Bayer P.E."/>
            <person name="Bravo A."/>
            <person name="Bringans S."/>
            <person name="Cannon S."/>
            <person name="Edwards D."/>
            <person name="Foley R."/>
            <person name="Gao L.L."/>
            <person name="Harrison M.J."/>
            <person name="Huang W."/>
            <person name="Hurgobin B."/>
            <person name="Li S."/>
            <person name="Liu C.W."/>
            <person name="McGrath A."/>
            <person name="Morahan G."/>
            <person name="Murray J."/>
            <person name="Weller J."/>
            <person name="Jian J."/>
            <person name="Singh K.B."/>
        </authorList>
    </citation>
    <scope>NUCLEOTIDE SEQUENCE [LARGE SCALE GENOMIC DNA]</scope>
    <source>
        <strain evidence="12">cv. Tanjil</strain>
        <tissue evidence="11">Whole plant</tissue>
    </source>
</reference>
<dbReference type="PANTHER" id="PTHR33162:SF1">
    <property type="entry name" value="SEC-INDEPENDENT PROTEIN TRANSLOCASE PROTEIN TATA, CHLOROPLASTIC"/>
    <property type="match status" value="1"/>
</dbReference>
<feature type="compositionally biased region" description="Polar residues" evidence="9">
    <location>
        <begin position="198"/>
        <end position="207"/>
    </location>
</feature>
<keyword evidence="4" id="KW-0653">Protein transport</keyword>
<dbReference type="GO" id="GO:0043953">
    <property type="term" value="P:protein transport by the Tat complex"/>
    <property type="evidence" value="ECO:0007669"/>
    <property type="project" value="InterPro"/>
</dbReference>
<evidence type="ECO:0008006" key="13">
    <source>
        <dbReference type="Google" id="ProtNLM"/>
    </source>
</evidence>
<evidence type="ECO:0000256" key="1">
    <source>
        <dbReference type="ARBA" id="ARBA00004581"/>
    </source>
</evidence>
<keyword evidence="2" id="KW-0813">Transport</keyword>
<dbReference type="Gene3D" id="1.20.5.3310">
    <property type="match status" value="2"/>
</dbReference>